<dbReference type="Gene3D" id="3.40.47.10">
    <property type="match status" value="1"/>
</dbReference>
<dbReference type="SMART" id="SM00826">
    <property type="entry name" value="PKS_DH"/>
    <property type="match status" value="1"/>
</dbReference>
<feature type="active site" description="Proton donor; for dehydratase activity" evidence="5">
    <location>
        <position position="783"/>
    </location>
</feature>
<dbReference type="PANTHER" id="PTHR43775">
    <property type="entry name" value="FATTY ACID SYNTHASE"/>
    <property type="match status" value="1"/>
</dbReference>
<feature type="domain" description="Ketosynthase family 3 (KS3)" evidence="8">
    <location>
        <begin position="1"/>
        <end position="117"/>
    </location>
</feature>
<evidence type="ECO:0000256" key="6">
    <source>
        <dbReference type="SAM" id="MobiDB-lite"/>
    </source>
</evidence>
<feature type="compositionally biased region" description="Basic and acidic residues" evidence="6">
    <location>
        <begin position="908"/>
        <end position="922"/>
    </location>
</feature>
<dbReference type="InterPro" id="IPR020802">
    <property type="entry name" value="TesA-like"/>
</dbReference>
<keyword evidence="2" id="KW-0597">Phosphoprotein</keyword>
<dbReference type="Pfam" id="PF21089">
    <property type="entry name" value="PKS_DH_N"/>
    <property type="match status" value="1"/>
</dbReference>
<protein>
    <submittedName>
        <fullName evidence="10">Type I polyketide synthase</fullName>
    </submittedName>
</protein>
<feature type="domain" description="PKS/mFAS DH" evidence="9">
    <location>
        <begin position="555"/>
        <end position="860"/>
    </location>
</feature>
<dbReference type="InterPro" id="IPR001227">
    <property type="entry name" value="Ac_transferase_dom_sf"/>
</dbReference>
<dbReference type="InterPro" id="IPR016035">
    <property type="entry name" value="Acyl_Trfase/lysoPLipase"/>
</dbReference>
<evidence type="ECO:0000259" key="9">
    <source>
        <dbReference type="PROSITE" id="PS52019"/>
    </source>
</evidence>
<dbReference type="InterPro" id="IPR016039">
    <property type="entry name" value="Thiolase-like"/>
</dbReference>
<dbReference type="Pfam" id="PF08659">
    <property type="entry name" value="KR"/>
    <property type="match status" value="1"/>
</dbReference>
<dbReference type="Pfam" id="PF22953">
    <property type="entry name" value="SpnB_Rossmann"/>
    <property type="match status" value="1"/>
</dbReference>
<dbReference type="InterPro" id="IPR049552">
    <property type="entry name" value="PKS_DH_N"/>
</dbReference>
<dbReference type="SUPFAM" id="SSF51735">
    <property type="entry name" value="NAD(P)-binding Rossmann-fold domains"/>
    <property type="match status" value="2"/>
</dbReference>
<name>A0ABV8J186_9ACTN</name>
<dbReference type="PANTHER" id="PTHR43775:SF51">
    <property type="entry name" value="INACTIVE PHENOLPHTHIOCEROL SYNTHESIS POLYKETIDE SYNTHASE TYPE I PKS1-RELATED"/>
    <property type="match status" value="1"/>
</dbReference>
<dbReference type="Pfam" id="PF14765">
    <property type="entry name" value="PS-DH"/>
    <property type="match status" value="1"/>
</dbReference>
<dbReference type="PROSITE" id="PS52004">
    <property type="entry name" value="KS3_2"/>
    <property type="match status" value="1"/>
</dbReference>
<dbReference type="InterPro" id="IPR014043">
    <property type="entry name" value="Acyl_transferase_dom"/>
</dbReference>
<dbReference type="EMBL" id="JBHSBL010000020">
    <property type="protein sequence ID" value="MFC4069027.1"/>
    <property type="molecule type" value="Genomic_DNA"/>
</dbReference>
<dbReference type="SMART" id="SM00823">
    <property type="entry name" value="PKS_PP"/>
    <property type="match status" value="1"/>
</dbReference>
<dbReference type="Pfam" id="PF00698">
    <property type="entry name" value="Acyl_transf_1"/>
    <property type="match status" value="1"/>
</dbReference>
<dbReference type="SUPFAM" id="SSF53474">
    <property type="entry name" value="alpha/beta-Hydrolases"/>
    <property type="match status" value="1"/>
</dbReference>
<feature type="region of interest" description="N-terminal hotdog fold" evidence="5">
    <location>
        <begin position="555"/>
        <end position="671"/>
    </location>
</feature>
<dbReference type="InterPro" id="IPR036736">
    <property type="entry name" value="ACP-like_sf"/>
</dbReference>
<evidence type="ECO:0000259" key="8">
    <source>
        <dbReference type="PROSITE" id="PS52004"/>
    </source>
</evidence>
<dbReference type="InterPro" id="IPR049900">
    <property type="entry name" value="PKS_mFAS_DH"/>
</dbReference>
<sequence length="1666" mass="173403">GTGTTLGDPIEAQALLATYGQGRSGQPLWLGSLKSNIGHAQAAAGVGGIIKMVMAMRHGVLPKTLHVDAPSPHVDWASGDVRLLTESREWPVTDHPRRAGVSSFGISGTNAHVILEQAPVVEAPVGEASVGEAQAGEAPVGEAGSAVVPWVLSARSAEALRDQARRLSAYVGKSRADDVGYSLVTGRALWEHRAVVVGEDFAGLLQAVVDGDDAPDSSRSTGRLGWLFSGQGVQRLGMGRGLYEAFPVFAAAFDEVADLVPGDPKGIWWGADRATLDSTDNAQVGIFAFQVALVALLKSWGVKPEVLAGHSVGEFAVAYVAGMISLPDAVRLVVARGRLMAALPAGGAMAAVQATLAEVEPFGIAIAAVNGPDSVVISGSAEDVDRVVEALGRRNTRLRVSHAFHSSLMDPMLAAFEQELSTVVFSPAQIPVVSTVTGKAATPDDLATVDYWLRHTRGTVLFADAVAAMDAGILLEIGSDAALTPMADGAIALQRRDRDEVTELLSGVGQAFVRGVPVDWSSFFSGARRVDLPTYAFQRESYWLEPAPVVGDSGHPLLGAIVVLPDGDGVVATGRLSVQAQPWLADHRVNDTVLVPGTGLLEMVIRAGDEVGCATVEELMLQAPLVLPAQVQVVVGAADDDGRRPVTVHSRDGDEWTRHAEGFLFAGIGREWIEDAGEARIRDAGEARIPDAGEDRIRDAGGIAGLREWPPPGAEQVDVTGVYDALADAGLEYGPAFQGLTAAWRAGDDVYAEVSLPQGVTGTQGATGTGTGFGFGLHPALLDATLHALSVRADAGERALVPFAWSGVTVHRAGVDAVRVHLAPTGSGSDVTIRIADDTGTPVATVAGLTLREPATAAGPAPLFRLDWVPSNLSGNAADGDAADGDAAEGNAADGDAADGDAADGDATGDHGIEVWHSRGGDDPAATRTAVHEALVALQEFLTRTDADQRTLAVVTSADLAGAAVSGLVRSAQSENPGRFVLIDADADVDVSSLAAAALEADEAQVRVRDGEVLVPRLVRAGVEPAVEPPGWGDGPVLITGGTGALGVAVARHLVAAHEVRDVVLVSRRGSLPDGLDARVRAVACDVADREATFALVEAVRPSAVVHLAGVLDDGVLSSLTPDRVDRVLRPKVDAVWNLHEAAGDLAAFVVFSSAAGVFGNPGQGSYAAANSYLDAFAQWRRDQGLPGQSLAWGLWADGMAGTLSDADVQRMSRGGVTAMPVDEALALFDLARALDGEEPVLAPVRLDTAALRAAGTVPDILRTLVPARPRRAGVPTARPGDLRQRLAGRDETERERLLLEAVLTSAAAVLGHAGADDVHPERDFLESGFDSLSAVQLRESLRAATGLPLPPMIVFDSKSPAGLARYLLAQLGEQPAAGARARDRDQLTGLFREAVLGGRTTQGIALLKAVADLRPRFGDRADLPALPAAVRLADGPDPVRLICLSTPMATGGVHQHARLAAPFRGVRPVLTLPTPGFAAGDALPESVAAVTGVLADAVLATAEGEPFVLLGYSSGGVLAHAVAERLEHDGRARPEGLVLVDTYRVRADDGRATVFEEMSVALVRRDAEFGLFDSAGLSAMSRYFELLPMFALEPVNVPVLFVGAEQPFFEDGTSGWQARPWSGGHRLRTVPANHFTIVEEAAGATAEVVAEWLADLGGVTEAGVR</sequence>
<dbReference type="SMART" id="SM00825">
    <property type="entry name" value="PKS_KS"/>
    <property type="match status" value="1"/>
</dbReference>
<dbReference type="InterPro" id="IPR009081">
    <property type="entry name" value="PP-bd_ACP"/>
</dbReference>
<dbReference type="Pfam" id="PF16197">
    <property type="entry name" value="KAsynt_C_assoc"/>
    <property type="match status" value="1"/>
</dbReference>
<dbReference type="InterPro" id="IPR036291">
    <property type="entry name" value="NAD(P)-bd_dom_sf"/>
</dbReference>
<dbReference type="InterPro" id="IPR020806">
    <property type="entry name" value="PKS_PP-bd"/>
</dbReference>
<reference evidence="11" key="1">
    <citation type="journal article" date="2019" name="Int. J. Syst. Evol. Microbiol.">
        <title>The Global Catalogue of Microorganisms (GCM) 10K type strain sequencing project: providing services to taxonomists for standard genome sequencing and annotation.</title>
        <authorList>
            <consortium name="The Broad Institute Genomics Platform"/>
            <consortium name="The Broad Institute Genome Sequencing Center for Infectious Disease"/>
            <person name="Wu L."/>
            <person name="Ma J."/>
        </authorList>
    </citation>
    <scope>NUCLEOTIDE SEQUENCE [LARGE SCALE GENOMIC DNA]</scope>
    <source>
        <strain evidence="11">TBRC 5832</strain>
    </source>
</reference>
<evidence type="ECO:0000313" key="10">
    <source>
        <dbReference type="EMBL" id="MFC4069027.1"/>
    </source>
</evidence>
<dbReference type="SMART" id="SM00827">
    <property type="entry name" value="PKS_AT"/>
    <property type="match status" value="1"/>
</dbReference>
<dbReference type="InterPro" id="IPR049551">
    <property type="entry name" value="PKS_DH_C"/>
</dbReference>
<comment type="caution">
    <text evidence="10">The sequence shown here is derived from an EMBL/GenBank/DDBJ whole genome shotgun (WGS) entry which is preliminary data.</text>
</comment>
<dbReference type="Gene3D" id="3.40.50.720">
    <property type="entry name" value="NAD(P)-binding Rossmann-like Domain"/>
    <property type="match status" value="1"/>
</dbReference>
<dbReference type="PROSITE" id="PS50075">
    <property type="entry name" value="CARRIER"/>
    <property type="match status" value="1"/>
</dbReference>
<proteinExistence type="predicted"/>
<dbReference type="InterPro" id="IPR013968">
    <property type="entry name" value="PKS_KR"/>
</dbReference>
<evidence type="ECO:0000256" key="3">
    <source>
        <dbReference type="ARBA" id="ARBA00022679"/>
    </source>
</evidence>
<dbReference type="InterPro" id="IPR014031">
    <property type="entry name" value="Ketoacyl_synth_C"/>
</dbReference>
<feature type="non-terminal residue" evidence="10">
    <location>
        <position position="1"/>
    </location>
</feature>
<dbReference type="InterPro" id="IPR050091">
    <property type="entry name" value="PKS_NRPS_Biosynth_Enz"/>
</dbReference>
<dbReference type="InterPro" id="IPR029058">
    <property type="entry name" value="AB_hydrolase_fold"/>
</dbReference>
<accession>A0ABV8J186</accession>
<dbReference type="SUPFAM" id="SSF52151">
    <property type="entry name" value="FabD/lysophospholipase-like"/>
    <property type="match status" value="1"/>
</dbReference>
<keyword evidence="3" id="KW-0808">Transferase</keyword>
<dbReference type="Pfam" id="PF00975">
    <property type="entry name" value="Thioesterase"/>
    <property type="match status" value="1"/>
</dbReference>
<feature type="active site" description="Proton acceptor; for dehydratase activity" evidence="5">
    <location>
        <position position="587"/>
    </location>
</feature>
<keyword evidence="1" id="KW-0596">Phosphopantetheine</keyword>
<feature type="domain" description="Carrier" evidence="7">
    <location>
        <begin position="1297"/>
        <end position="1372"/>
    </location>
</feature>
<dbReference type="SMART" id="SM00824">
    <property type="entry name" value="PKS_TE"/>
    <property type="match status" value="1"/>
</dbReference>
<feature type="region of interest" description="Disordered" evidence="6">
    <location>
        <begin position="877"/>
        <end position="925"/>
    </location>
</feature>
<keyword evidence="4" id="KW-0012">Acyltransferase</keyword>
<dbReference type="InterPro" id="IPR042104">
    <property type="entry name" value="PKS_dehydratase_sf"/>
</dbReference>
<dbReference type="InterPro" id="IPR020841">
    <property type="entry name" value="PKS_Beta-ketoAc_synthase_dom"/>
</dbReference>
<dbReference type="InterPro" id="IPR001031">
    <property type="entry name" value="Thioesterase"/>
</dbReference>
<evidence type="ECO:0000313" key="11">
    <source>
        <dbReference type="Proteomes" id="UP001595867"/>
    </source>
</evidence>
<evidence type="ECO:0000256" key="4">
    <source>
        <dbReference type="ARBA" id="ARBA00023315"/>
    </source>
</evidence>
<dbReference type="Gene3D" id="3.30.70.3290">
    <property type="match status" value="1"/>
</dbReference>
<gene>
    <name evidence="10" type="ORF">ACFO0C_29190</name>
</gene>
<dbReference type="SUPFAM" id="SSF53901">
    <property type="entry name" value="Thiolase-like"/>
    <property type="match status" value="1"/>
</dbReference>
<feature type="region of interest" description="C-terminal hotdog fold" evidence="5">
    <location>
        <begin position="714"/>
        <end position="860"/>
    </location>
</feature>
<dbReference type="InterPro" id="IPR016036">
    <property type="entry name" value="Malonyl_transacylase_ACP-bd"/>
</dbReference>
<keyword evidence="11" id="KW-1185">Reference proteome</keyword>
<dbReference type="CDD" id="cd08956">
    <property type="entry name" value="KR_3_FAS_SDR_x"/>
    <property type="match status" value="1"/>
</dbReference>
<dbReference type="InterPro" id="IPR020807">
    <property type="entry name" value="PKS_DH"/>
</dbReference>
<dbReference type="Pfam" id="PF00550">
    <property type="entry name" value="PP-binding"/>
    <property type="match status" value="1"/>
</dbReference>
<dbReference type="PROSITE" id="PS00012">
    <property type="entry name" value="PHOSPHOPANTETHEINE"/>
    <property type="match status" value="1"/>
</dbReference>
<dbReference type="PROSITE" id="PS52019">
    <property type="entry name" value="PKS_MFAS_DH"/>
    <property type="match status" value="1"/>
</dbReference>
<dbReference type="SUPFAM" id="SSF55048">
    <property type="entry name" value="Probable ACP-binding domain of malonyl-CoA ACP transacylase"/>
    <property type="match status" value="1"/>
</dbReference>
<evidence type="ECO:0000256" key="5">
    <source>
        <dbReference type="PROSITE-ProRule" id="PRU01363"/>
    </source>
</evidence>
<dbReference type="SMART" id="SM00822">
    <property type="entry name" value="PKS_KR"/>
    <property type="match status" value="1"/>
</dbReference>
<dbReference type="Pfam" id="PF02801">
    <property type="entry name" value="Ketoacyl-synt_C"/>
    <property type="match status" value="1"/>
</dbReference>
<dbReference type="Gene3D" id="3.10.129.110">
    <property type="entry name" value="Polyketide synthase dehydratase"/>
    <property type="match status" value="1"/>
</dbReference>
<evidence type="ECO:0000256" key="2">
    <source>
        <dbReference type="ARBA" id="ARBA00022553"/>
    </source>
</evidence>
<evidence type="ECO:0000259" key="7">
    <source>
        <dbReference type="PROSITE" id="PS50075"/>
    </source>
</evidence>
<dbReference type="RefSeq" id="WP_378069928.1">
    <property type="nucleotide sequence ID" value="NZ_JBHSBL010000020.1"/>
</dbReference>
<dbReference type="Gene3D" id="3.40.366.10">
    <property type="entry name" value="Malonyl-Coenzyme A Acyl Carrier Protein, domain 2"/>
    <property type="match status" value="1"/>
</dbReference>
<dbReference type="InterPro" id="IPR055123">
    <property type="entry name" value="SpnB-like_Rossmann"/>
</dbReference>
<dbReference type="Gene3D" id="3.40.50.1820">
    <property type="entry name" value="alpha/beta hydrolase"/>
    <property type="match status" value="1"/>
</dbReference>
<dbReference type="CDD" id="cd00833">
    <property type="entry name" value="PKS"/>
    <property type="match status" value="1"/>
</dbReference>
<evidence type="ECO:0000256" key="1">
    <source>
        <dbReference type="ARBA" id="ARBA00022450"/>
    </source>
</evidence>
<dbReference type="Gene3D" id="1.10.1200.10">
    <property type="entry name" value="ACP-like"/>
    <property type="match status" value="1"/>
</dbReference>
<dbReference type="InterPro" id="IPR032821">
    <property type="entry name" value="PKS_assoc"/>
</dbReference>
<organism evidence="10 11">
    <name type="scientific">Actinoplanes subglobosus</name>
    <dbReference type="NCBI Taxonomy" id="1547892"/>
    <lineage>
        <taxon>Bacteria</taxon>
        <taxon>Bacillati</taxon>
        <taxon>Actinomycetota</taxon>
        <taxon>Actinomycetes</taxon>
        <taxon>Micromonosporales</taxon>
        <taxon>Micromonosporaceae</taxon>
        <taxon>Actinoplanes</taxon>
    </lineage>
</organism>
<dbReference type="Proteomes" id="UP001595867">
    <property type="component" value="Unassembled WGS sequence"/>
</dbReference>
<dbReference type="InterPro" id="IPR006162">
    <property type="entry name" value="Ppantetheine_attach_site"/>
</dbReference>
<dbReference type="InterPro" id="IPR057326">
    <property type="entry name" value="KR_dom"/>
</dbReference>